<name>A0AAN9EDQ3_CROPI</name>
<evidence type="ECO:0000313" key="2">
    <source>
        <dbReference type="EMBL" id="KAK7255537.1"/>
    </source>
</evidence>
<keyword evidence="1" id="KW-0812">Transmembrane</keyword>
<evidence type="ECO:0000256" key="1">
    <source>
        <dbReference type="SAM" id="Phobius"/>
    </source>
</evidence>
<proteinExistence type="predicted"/>
<dbReference type="AlphaFoldDB" id="A0AAN9EDQ3"/>
<keyword evidence="1" id="KW-1133">Transmembrane helix</keyword>
<dbReference type="Proteomes" id="UP001372338">
    <property type="component" value="Unassembled WGS sequence"/>
</dbReference>
<sequence>MQKQTCSRENIWISLHFSLLCLCLYGTLSCNQQIVKSTLEFFFVVYDCMFILCCEFYFVLQVFYHFVVVIIFD</sequence>
<keyword evidence="3" id="KW-1185">Reference proteome</keyword>
<feature type="transmembrane region" description="Helical" evidence="1">
    <location>
        <begin position="49"/>
        <end position="72"/>
    </location>
</feature>
<keyword evidence="1" id="KW-0472">Membrane</keyword>
<comment type="caution">
    <text evidence="2">The sequence shown here is derived from an EMBL/GenBank/DDBJ whole genome shotgun (WGS) entry which is preliminary data.</text>
</comment>
<protein>
    <submittedName>
        <fullName evidence="2">Uncharacterized protein</fullName>
    </submittedName>
</protein>
<dbReference type="PROSITE" id="PS51257">
    <property type="entry name" value="PROKAR_LIPOPROTEIN"/>
    <property type="match status" value="1"/>
</dbReference>
<accession>A0AAN9EDQ3</accession>
<reference evidence="2 3" key="1">
    <citation type="submission" date="2024-01" db="EMBL/GenBank/DDBJ databases">
        <title>The genomes of 5 underutilized Papilionoideae crops provide insights into root nodulation and disease resistanc.</title>
        <authorList>
            <person name="Yuan L."/>
        </authorList>
    </citation>
    <scope>NUCLEOTIDE SEQUENCE [LARGE SCALE GENOMIC DNA]</scope>
    <source>
        <strain evidence="2">ZHUSHIDOU_FW_LH</strain>
        <tissue evidence="2">Leaf</tissue>
    </source>
</reference>
<feature type="transmembrane region" description="Helical" evidence="1">
    <location>
        <begin position="12"/>
        <end position="29"/>
    </location>
</feature>
<dbReference type="EMBL" id="JAYWIO010000006">
    <property type="protein sequence ID" value="KAK7255537.1"/>
    <property type="molecule type" value="Genomic_DNA"/>
</dbReference>
<gene>
    <name evidence="2" type="ORF">RIF29_28950</name>
</gene>
<organism evidence="2 3">
    <name type="scientific">Crotalaria pallida</name>
    <name type="common">Smooth rattlebox</name>
    <name type="synonym">Crotalaria striata</name>
    <dbReference type="NCBI Taxonomy" id="3830"/>
    <lineage>
        <taxon>Eukaryota</taxon>
        <taxon>Viridiplantae</taxon>
        <taxon>Streptophyta</taxon>
        <taxon>Embryophyta</taxon>
        <taxon>Tracheophyta</taxon>
        <taxon>Spermatophyta</taxon>
        <taxon>Magnoliopsida</taxon>
        <taxon>eudicotyledons</taxon>
        <taxon>Gunneridae</taxon>
        <taxon>Pentapetalae</taxon>
        <taxon>rosids</taxon>
        <taxon>fabids</taxon>
        <taxon>Fabales</taxon>
        <taxon>Fabaceae</taxon>
        <taxon>Papilionoideae</taxon>
        <taxon>50 kb inversion clade</taxon>
        <taxon>genistoids sensu lato</taxon>
        <taxon>core genistoids</taxon>
        <taxon>Crotalarieae</taxon>
        <taxon>Crotalaria</taxon>
    </lineage>
</organism>
<evidence type="ECO:0000313" key="3">
    <source>
        <dbReference type="Proteomes" id="UP001372338"/>
    </source>
</evidence>